<evidence type="ECO:0000313" key="3">
    <source>
        <dbReference type="EMBL" id="GAA4029348.1"/>
    </source>
</evidence>
<evidence type="ECO:0000313" key="4">
    <source>
        <dbReference type="Proteomes" id="UP001501353"/>
    </source>
</evidence>
<dbReference type="InterPro" id="IPR036249">
    <property type="entry name" value="Thioredoxin-like_sf"/>
</dbReference>
<dbReference type="InterPro" id="IPR050983">
    <property type="entry name" value="GST_Omega/HSP26"/>
</dbReference>
<feature type="domain" description="GST N-terminal" evidence="1">
    <location>
        <begin position="1"/>
        <end position="77"/>
    </location>
</feature>
<accession>A0ABP7TPF2</accession>
<sequence>MIKLGGFALSNYYNKVKLALLEKNIPFEEVLAWADRSAGLLQKSPLGKVPFLETEQGALCESQVIVDYLEQRYTEVPLLPADPYAAAKLRELIAFLELHLELVARDLYGAAFFGGTVSEETKTRVQKTLRRNVKAFATLASFGPYVGGSEFSMADCAALVHLPLVALSSKIVLGEDVLAGLPVRAYLDMLAQRPHVQRVNADRKANQALMAEQNKNPL</sequence>
<dbReference type="Gene3D" id="3.40.30.10">
    <property type="entry name" value="Glutaredoxin"/>
    <property type="match status" value="1"/>
</dbReference>
<dbReference type="InterPro" id="IPR010987">
    <property type="entry name" value="Glutathione-S-Trfase_C-like"/>
</dbReference>
<dbReference type="SFLD" id="SFLDG00358">
    <property type="entry name" value="Main_(cytGST)"/>
    <property type="match status" value="1"/>
</dbReference>
<dbReference type="InterPro" id="IPR040079">
    <property type="entry name" value="Glutathione_S-Trfase"/>
</dbReference>
<evidence type="ECO:0000259" key="1">
    <source>
        <dbReference type="PROSITE" id="PS50404"/>
    </source>
</evidence>
<feature type="domain" description="GST C-terminal" evidence="2">
    <location>
        <begin position="82"/>
        <end position="218"/>
    </location>
</feature>
<name>A0ABP7TPF2_9BURK</name>
<dbReference type="RefSeq" id="WP_344764253.1">
    <property type="nucleotide sequence ID" value="NZ_BAAAZE010000012.1"/>
</dbReference>
<dbReference type="PROSITE" id="PS50404">
    <property type="entry name" value="GST_NTER"/>
    <property type="match status" value="1"/>
</dbReference>
<dbReference type="SFLD" id="SFLDS00019">
    <property type="entry name" value="Glutathione_Transferase_(cytos"/>
    <property type="match status" value="1"/>
</dbReference>
<protein>
    <submittedName>
        <fullName evidence="3">Glutathione S-transferase</fullName>
    </submittedName>
</protein>
<organism evidence="3 4">
    <name type="scientific">Actimicrobium antarcticum</name>
    <dbReference type="NCBI Taxonomy" id="1051899"/>
    <lineage>
        <taxon>Bacteria</taxon>
        <taxon>Pseudomonadati</taxon>
        <taxon>Pseudomonadota</taxon>
        <taxon>Betaproteobacteria</taxon>
        <taxon>Burkholderiales</taxon>
        <taxon>Oxalobacteraceae</taxon>
        <taxon>Actimicrobium</taxon>
    </lineage>
</organism>
<proteinExistence type="predicted"/>
<gene>
    <name evidence="3" type="ORF">GCM10022212_29380</name>
</gene>
<dbReference type="PANTHER" id="PTHR43968:SF6">
    <property type="entry name" value="GLUTATHIONE S-TRANSFERASE OMEGA"/>
    <property type="match status" value="1"/>
</dbReference>
<dbReference type="Proteomes" id="UP001501353">
    <property type="component" value="Unassembled WGS sequence"/>
</dbReference>
<dbReference type="SUPFAM" id="SSF47616">
    <property type="entry name" value="GST C-terminal domain-like"/>
    <property type="match status" value="1"/>
</dbReference>
<dbReference type="SUPFAM" id="SSF52833">
    <property type="entry name" value="Thioredoxin-like"/>
    <property type="match status" value="1"/>
</dbReference>
<dbReference type="CDD" id="cd00570">
    <property type="entry name" value="GST_N_family"/>
    <property type="match status" value="1"/>
</dbReference>
<dbReference type="PROSITE" id="PS50405">
    <property type="entry name" value="GST_CTER"/>
    <property type="match status" value="1"/>
</dbReference>
<dbReference type="Gene3D" id="1.20.1050.10">
    <property type="match status" value="1"/>
</dbReference>
<dbReference type="InterPro" id="IPR036282">
    <property type="entry name" value="Glutathione-S-Trfase_C_sf"/>
</dbReference>
<dbReference type="Pfam" id="PF13417">
    <property type="entry name" value="GST_N_3"/>
    <property type="match status" value="1"/>
</dbReference>
<reference evidence="4" key="1">
    <citation type="journal article" date="2019" name="Int. J. Syst. Evol. Microbiol.">
        <title>The Global Catalogue of Microorganisms (GCM) 10K type strain sequencing project: providing services to taxonomists for standard genome sequencing and annotation.</title>
        <authorList>
            <consortium name="The Broad Institute Genomics Platform"/>
            <consortium name="The Broad Institute Genome Sequencing Center for Infectious Disease"/>
            <person name="Wu L."/>
            <person name="Ma J."/>
        </authorList>
    </citation>
    <scope>NUCLEOTIDE SEQUENCE [LARGE SCALE GENOMIC DNA]</scope>
    <source>
        <strain evidence="4">JCM 16673</strain>
    </source>
</reference>
<dbReference type="PANTHER" id="PTHR43968">
    <property type="match status" value="1"/>
</dbReference>
<dbReference type="InterPro" id="IPR004045">
    <property type="entry name" value="Glutathione_S-Trfase_N"/>
</dbReference>
<dbReference type="EMBL" id="BAAAZE010000012">
    <property type="protein sequence ID" value="GAA4029348.1"/>
    <property type="molecule type" value="Genomic_DNA"/>
</dbReference>
<comment type="caution">
    <text evidence="3">The sequence shown here is derived from an EMBL/GenBank/DDBJ whole genome shotgun (WGS) entry which is preliminary data.</text>
</comment>
<keyword evidence="4" id="KW-1185">Reference proteome</keyword>
<evidence type="ECO:0000259" key="2">
    <source>
        <dbReference type="PROSITE" id="PS50405"/>
    </source>
</evidence>